<accession>K0SDT0</accession>
<dbReference type="AlphaFoldDB" id="K0SDT0"/>
<sequence>MPVTTMRRMSFDTKERKCQDGVLIRRWKGKLLGEDEDPDDVEFWHQEMGIYLEEFPQHEGIFEGIETGESGAGGLWGRKKHPWEVHSWRCIVLDFATLVPA</sequence>
<comment type="caution">
    <text evidence="1">The sequence shown here is derived from an EMBL/GenBank/DDBJ whole genome shotgun (WGS) entry which is preliminary data.</text>
</comment>
<gene>
    <name evidence="1" type="ORF">THAOC_23242</name>
</gene>
<proteinExistence type="predicted"/>
<name>K0SDT0_THAOC</name>
<organism evidence="1 2">
    <name type="scientific">Thalassiosira oceanica</name>
    <name type="common">Marine diatom</name>
    <dbReference type="NCBI Taxonomy" id="159749"/>
    <lineage>
        <taxon>Eukaryota</taxon>
        <taxon>Sar</taxon>
        <taxon>Stramenopiles</taxon>
        <taxon>Ochrophyta</taxon>
        <taxon>Bacillariophyta</taxon>
        <taxon>Coscinodiscophyceae</taxon>
        <taxon>Thalassiosirophycidae</taxon>
        <taxon>Thalassiosirales</taxon>
        <taxon>Thalassiosiraceae</taxon>
        <taxon>Thalassiosira</taxon>
    </lineage>
</organism>
<dbReference type="EMBL" id="AGNL01030472">
    <property type="protein sequence ID" value="EJK56797.1"/>
    <property type="molecule type" value="Genomic_DNA"/>
</dbReference>
<keyword evidence="2" id="KW-1185">Reference proteome</keyword>
<protein>
    <submittedName>
        <fullName evidence="1">Uncharacterized protein</fullName>
    </submittedName>
</protein>
<evidence type="ECO:0000313" key="1">
    <source>
        <dbReference type="EMBL" id="EJK56797.1"/>
    </source>
</evidence>
<dbReference type="Proteomes" id="UP000266841">
    <property type="component" value="Unassembled WGS sequence"/>
</dbReference>
<reference evidence="1 2" key="1">
    <citation type="journal article" date="2012" name="Genome Biol.">
        <title>Genome and low-iron response of an oceanic diatom adapted to chronic iron limitation.</title>
        <authorList>
            <person name="Lommer M."/>
            <person name="Specht M."/>
            <person name="Roy A.S."/>
            <person name="Kraemer L."/>
            <person name="Andreson R."/>
            <person name="Gutowska M.A."/>
            <person name="Wolf J."/>
            <person name="Bergner S.V."/>
            <person name="Schilhabel M.B."/>
            <person name="Klostermeier U.C."/>
            <person name="Beiko R.G."/>
            <person name="Rosenstiel P."/>
            <person name="Hippler M."/>
            <person name="Laroche J."/>
        </authorList>
    </citation>
    <scope>NUCLEOTIDE SEQUENCE [LARGE SCALE GENOMIC DNA]</scope>
    <source>
        <strain evidence="1 2">CCMP1005</strain>
    </source>
</reference>
<evidence type="ECO:0000313" key="2">
    <source>
        <dbReference type="Proteomes" id="UP000266841"/>
    </source>
</evidence>